<dbReference type="Proteomes" id="UP000476820">
    <property type="component" value="Unassembled WGS sequence"/>
</dbReference>
<reference evidence="8 9" key="1">
    <citation type="submission" date="2019-04" db="EMBL/GenBank/DDBJ databases">
        <title>Genome sequencing of Clostridium botulinum Groups I-IV and Clostridium butyricum.</title>
        <authorList>
            <person name="Brunt J."/>
            <person name="Van Vliet A.H.M."/>
            <person name="Stringer S.C."/>
            <person name="Carter A.T."/>
            <person name="Peck M.W."/>
        </authorList>
    </citation>
    <scope>NUCLEOTIDE SEQUENCE [LARGE SCALE GENOMIC DNA]</scope>
    <source>
        <strain evidence="8 9">1605</strain>
    </source>
</reference>
<name>A0A6B4MCV8_CLOBO</name>
<dbReference type="Gene3D" id="1.20.120.790">
    <property type="entry name" value="Heat shock protein 90, C-terminal domain"/>
    <property type="match status" value="1"/>
</dbReference>
<comment type="subunit">
    <text evidence="6">Homodimer.</text>
</comment>
<proteinExistence type="inferred from homology"/>
<dbReference type="GO" id="GO:0005737">
    <property type="term" value="C:cytoplasm"/>
    <property type="evidence" value="ECO:0007669"/>
    <property type="project" value="UniProtKB-SubCell"/>
</dbReference>
<dbReference type="SUPFAM" id="SSF110942">
    <property type="entry name" value="HSP90 C-terminal domain"/>
    <property type="match status" value="1"/>
</dbReference>
<dbReference type="PRINTS" id="PR00775">
    <property type="entry name" value="HEATSHOCK90"/>
</dbReference>
<feature type="binding site" evidence="7">
    <location>
        <position position="33"/>
    </location>
    <ligand>
        <name>ATP</name>
        <dbReference type="ChEBI" id="CHEBI:30616"/>
    </ligand>
</feature>
<comment type="subcellular location">
    <subcellularLocation>
        <location evidence="6">Cytoplasm</location>
    </subcellularLocation>
</comment>
<feature type="binding site" evidence="7">
    <location>
        <position position="37"/>
    </location>
    <ligand>
        <name>ATP</name>
        <dbReference type="ChEBI" id="CHEBI:30616"/>
    </ligand>
</feature>
<dbReference type="Gene3D" id="3.30.565.10">
    <property type="entry name" value="Histidine kinase-like ATPase, C-terminal domain"/>
    <property type="match status" value="1"/>
</dbReference>
<evidence type="ECO:0000313" key="8">
    <source>
        <dbReference type="EMBL" id="NFF88350.1"/>
    </source>
</evidence>
<feature type="binding site" evidence="7">
    <location>
        <position position="350"/>
    </location>
    <ligand>
        <name>ATP</name>
        <dbReference type="ChEBI" id="CHEBI:30616"/>
    </ligand>
</feature>
<evidence type="ECO:0000256" key="5">
    <source>
        <dbReference type="ARBA" id="ARBA00023186"/>
    </source>
</evidence>
<dbReference type="GO" id="GO:0016887">
    <property type="term" value="F:ATP hydrolysis activity"/>
    <property type="evidence" value="ECO:0007669"/>
    <property type="project" value="InterPro"/>
</dbReference>
<dbReference type="RefSeq" id="WP_012450624.1">
    <property type="nucleotide sequence ID" value="NZ_CP010520.1"/>
</dbReference>
<comment type="caution">
    <text evidence="8">The sequence shown here is derived from an EMBL/GenBank/DDBJ whole genome shotgun (WGS) entry which is preliminary data.</text>
</comment>
<feature type="binding site" evidence="7">
    <location>
        <begin position="99"/>
        <end position="100"/>
    </location>
    <ligand>
        <name>ATP</name>
        <dbReference type="ChEBI" id="CHEBI:30616"/>
    </ligand>
</feature>
<keyword evidence="5 6" id="KW-0143">Chaperone</keyword>
<dbReference type="SUPFAM" id="SSF54211">
    <property type="entry name" value="Ribosomal protein S5 domain 2-like"/>
    <property type="match status" value="1"/>
</dbReference>
<dbReference type="NCBIfam" id="NF003555">
    <property type="entry name" value="PRK05218.1"/>
    <property type="match status" value="1"/>
</dbReference>
<dbReference type="GO" id="GO:0051082">
    <property type="term" value="F:unfolded protein binding"/>
    <property type="evidence" value="ECO:0007669"/>
    <property type="project" value="UniProtKB-UniRule"/>
</dbReference>
<protein>
    <recommendedName>
        <fullName evidence="6">Chaperone protein HtpG</fullName>
    </recommendedName>
    <alternativeName>
        <fullName evidence="6">Heat shock protein HtpG</fullName>
    </alternativeName>
    <alternativeName>
        <fullName evidence="6">High temperature protein G</fullName>
    </alternativeName>
</protein>
<feature type="binding site" evidence="7">
    <location>
        <position position="79"/>
    </location>
    <ligand>
        <name>ATP</name>
        <dbReference type="ChEBI" id="CHEBI:30616"/>
    </ligand>
</feature>
<dbReference type="EMBL" id="SWOV01000028">
    <property type="protein sequence ID" value="NFF88350.1"/>
    <property type="molecule type" value="Genomic_DNA"/>
</dbReference>
<dbReference type="HAMAP" id="MF_00505">
    <property type="entry name" value="HSP90"/>
    <property type="match status" value="1"/>
</dbReference>
<dbReference type="Gene3D" id="3.30.230.80">
    <property type="match status" value="1"/>
</dbReference>
<dbReference type="CDD" id="cd16927">
    <property type="entry name" value="HATPase_Hsp90-like"/>
    <property type="match status" value="1"/>
</dbReference>
<dbReference type="PANTHER" id="PTHR11528">
    <property type="entry name" value="HEAT SHOCK PROTEIN 90 FAMILY MEMBER"/>
    <property type="match status" value="1"/>
</dbReference>
<keyword evidence="4 6" id="KW-0067">ATP-binding</keyword>
<dbReference type="PIRSF" id="PIRSF002583">
    <property type="entry name" value="Hsp90"/>
    <property type="match status" value="1"/>
</dbReference>
<dbReference type="InterPro" id="IPR020568">
    <property type="entry name" value="Ribosomal_Su5_D2-typ_SF"/>
</dbReference>
<keyword evidence="3 6" id="KW-0547">Nucleotide-binding</keyword>
<evidence type="ECO:0000256" key="6">
    <source>
        <dbReference type="HAMAP-Rule" id="MF_00505"/>
    </source>
</evidence>
<accession>A0A6B4MCV8</accession>
<feature type="binding site" evidence="7">
    <location>
        <position position="173"/>
    </location>
    <ligand>
        <name>ATP</name>
        <dbReference type="ChEBI" id="CHEBI:30616"/>
    </ligand>
</feature>
<dbReference type="GO" id="GO:0005524">
    <property type="term" value="F:ATP binding"/>
    <property type="evidence" value="ECO:0007669"/>
    <property type="project" value="UniProtKB-UniRule"/>
</dbReference>
<feature type="region of interest" description="C" evidence="6">
    <location>
        <begin position="561"/>
        <end position="642"/>
    </location>
</feature>
<comment type="function">
    <text evidence="6">Molecular chaperone. Has ATPase activity.</text>
</comment>
<feature type="binding site" evidence="7">
    <location>
        <position position="84"/>
    </location>
    <ligand>
        <name>ATP</name>
        <dbReference type="ChEBI" id="CHEBI:30616"/>
    </ligand>
</feature>
<dbReference type="AlphaFoldDB" id="A0A6B4MCV8"/>
<dbReference type="InterPro" id="IPR036890">
    <property type="entry name" value="HATPase_C_sf"/>
</dbReference>
<evidence type="ECO:0000256" key="7">
    <source>
        <dbReference type="PIRSR" id="PIRSR002583-1"/>
    </source>
</evidence>
<evidence type="ECO:0000256" key="3">
    <source>
        <dbReference type="ARBA" id="ARBA00022741"/>
    </source>
</evidence>
<evidence type="ECO:0000256" key="1">
    <source>
        <dbReference type="ARBA" id="ARBA00008239"/>
    </source>
</evidence>
<organism evidence="8 9">
    <name type="scientific">Clostridium botulinum</name>
    <dbReference type="NCBI Taxonomy" id="1491"/>
    <lineage>
        <taxon>Bacteria</taxon>
        <taxon>Bacillati</taxon>
        <taxon>Bacillota</taxon>
        <taxon>Clostridia</taxon>
        <taxon>Eubacteriales</taxon>
        <taxon>Clostridiaceae</taxon>
        <taxon>Clostridium</taxon>
    </lineage>
</organism>
<dbReference type="InterPro" id="IPR001404">
    <property type="entry name" value="Hsp90_fam"/>
</dbReference>
<comment type="caution">
    <text evidence="6">Lacks conserved residue(s) required for the propagation of feature annotation.</text>
</comment>
<evidence type="ECO:0000313" key="9">
    <source>
        <dbReference type="Proteomes" id="UP000476820"/>
    </source>
</evidence>
<gene>
    <name evidence="6 8" type="primary">htpG</name>
    <name evidence="8" type="ORF">FC774_10770</name>
</gene>
<dbReference type="GO" id="GO:0140662">
    <property type="term" value="F:ATP-dependent protein folding chaperone"/>
    <property type="evidence" value="ECO:0007669"/>
    <property type="project" value="InterPro"/>
</dbReference>
<dbReference type="FunFam" id="3.30.230.80:FF:000008">
    <property type="entry name" value="Molecular chaperone HtpG"/>
    <property type="match status" value="1"/>
</dbReference>
<feature type="region of interest" description="A; substrate-binding" evidence="6">
    <location>
        <begin position="1"/>
        <end position="350"/>
    </location>
</feature>
<keyword evidence="6" id="KW-0346">Stress response</keyword>
<comment type="similarity">
    <text evidence="1 6">Belongs to the heat shock protein 90 family.</text>
</comment>
<dbReference type="InterPro" id="IPR020575">
    <property type="entry name" value="Hsp90_N"/>
</dbReference>
<dbReference type="Pfam" id="PF00183">
    <property type="entry name" value="HSP90"/>
    <property type="match status" value="1"/>
</dbReference>
<keyword evidence="2 6" id="KW-0963">Cytoplasm</keyword>
<evidence type="ECO:0000256" key="4">
    <source>
        <dbReference type="ARBA" id="ARBA00022840"/>
    </source>
</evidence>
<sequence length="642" mass="74766">MIKENGNISIHTENIFPIIKKWLYSDKDIFIRELISNACDAISKLKRLSALGEANVDENEKFKVTVIVNKEKKTLKFIDNGIGMTEEEVKKYINQVAFSGAEDFVEKYKDKMDEGSDIIGHFGLGFYSAFMVSDKVQIDTLSYKEGSEPTRWICEGGTEFEISNSDSKNERGTTITLYINEDSNEFLDEYKLRTIITKYCSFLPIEIYLEDENKVKEEPKYETKKNEDGTEYQELITPEEAKPLNDTHPLWMKKPSECTDEEYKAFYRHVFTDFNEPLFWIHLNVDYPFNLKGILYFPKLKHELEATEGQVKLYNNQVFVADNIKEVIPEFLLLLKGAIDCPDLPLNVSRSFLQNDKDVAKISNHIIKKVADKLTSLFKNSRDEYNKFWNDIQIFIKYGCLRDEKFYEKIKDIIIFKTINDEYVTLKDYLEKAKEKHENKVFYVNDVRQQSQYIKLFKEYELDAIILDASLDNHLISFLEMKESGVQFTRIDSDISDVLKSDEDSNTEEVKELNKKIEEMFKSTIGEKIKNISVEGLKDAGTPAMILISEHSRRMAEMSKMYAAMNMPAGMFDEEKTLVLNNNNIIVKKLISLSEDESKKEDVKFICEHIFDLAKIANKELSPEDMDEFIKRNNELLSRILL</sequence>
<evidence type="ECO:0000256" key="2">
    <source>
        <dbReference type="ARBA" id="ARBA00022490"/>
    </source>
</evidence>
<dbReference type="InterPro" id="IPR037196">
    <property type="entry name" value="HSP90_C"/>
</dbReference>
<dbReference type="SUPFAM" id="SSF55874">
    <property type="entry name" value="ATPase domain of HSP90 chaperone/DNA topoisomerase II/histidine kinase"/>
    <property type="match status" value="1"/>
</dbReference>
<dbReference type="FunFam" id="3.30.565.10:FF:000076">
    <property type="entry name" value="Molecular chaperone HtpG"/>
    <property type="match status" value="1"/>
</dbReference>
<dbReference type="Pfam" id="PF13589">
    <property type="entry name" value="HATPase_c_3"/>
    <property type="match status" value="1"/>
</dbReference>
<dbReference type="Gene3D" id="3.40.50.11260">
    <property type="match status" value="1"/>
</dbReference>